<evidence type="ECO:0000313" key="3">
    <source>
        <dbReference type="Proteomes" id="UP000536195"/>
    </source>
</evidence>
<dbReference type="Proteomes" id="UP000536195">
    <property type="component" value="Unassembled WGS sequence"/>
</dbReference>
<dbReference type="RefSeq" id="WP_184230867.1">
    <property type="nucleotide sequence ID" value="NZ_JACHEC010000003.1"/>
</dbReference>
<protein>
    <submittedName>
        <fullName evidence="2">Uncharacterized protein</fullName>
    </submittedName>
</protein>
<accession>A0A7J9S6N9</accession>
<evidence type="ECO:0000256" key="1">
    <source>
        <dbReference type="SAM" id="Phobius"/>
    </source>
</evidence>
<feature type="transmembrane region" description="Helical" evidence="1">
    <location>
        <begin position="6"/>
        <end position="24"/>
    </location>
</feature>
<sequence>MNITWILTVTIASIALYGLLDETIKRNFKYLLDYIDYIFFGIIWITIYASLSRESFFTAECNDILTKLCNGSENPFSTLSFMLGTFLGITYYVKLNYSSIFKISGFMNSLKYNYDKKKYSDVLNDLDNYFKGLEMFLFYPKLQEKCYIIFNYCLMQKGSYFKNVTLHNQLNFYKNNLINLLNIFLNNLEFVKILVQIYPDLAVNLLKSTLDFNKGAYWEKYSLYLLLTQNSKFSEEIDEYESYRLAYGGSASQEIPCFVYTNQPEFLFTLLTNSHIEHNDLLMGIKNALFQILIKNIHEISLKDLINVKSPENQFKTGILFIELLYAHALKYNEESNVSLKYDALYDLFLKIENEICEECEKSVIFKKNNLTENIDYLEEIIQIYNFLISETQNSVIFKNLESSNIDPGEDGQDVVYSLYHNFLKIYILICDKEFLKGVENRDAHTQNFKNSIFNGINDIKLEFRNNRKNCTKKLAIAICELISDPELEKLYDKDAKRISISDLDHYIEKFEKHIKNIH</sequence>
<keyword evidence="1" id="KW-1133">Transmembrane helix</keyword>
<keyword evidence="1" id="KW-0472">Membrane</keyword>
<evidence type="ECO:0000313" key="2">
    <source>
        <dbReference type="EMBL" id="MBB6402471.1"/>
    </source>
</evidence>
<reference evidence="2 3" key="1">
    <citation type="submission" date="2020-08" db="EMBL/GenBank/DDBJ databases">
        <title>Genomic Encyclopedia of Type Strains, Phase IV (KMG-V): Genome sequencing to study the core and pangenomes of soil and plant-associated prokaryotes.</title>
        <authorList>
            <person name="Whitman W."/>
        </authorList>
    </citation>
    <scope>NUCLEOTIDE SEQUENCE [LARGE SCALE GENOMIC DNA]</scope>
    <source>
        <strain evidence="2 3">C11</strain>
    </source>
</reference>
<organism evidence="2 3">
    <name type="scientific">Methanococcus maripaludis</name>
    <name type="common">Methanococcus deltae</name>
    <dbReference type="NCBI Taxonomy" id="39152"/>
    <lineage>
        <taxon>Archaea</taxon>
        <taxon>Methanobacteriati</taxon>
        <taxon>Methanobacteriota</taxon>
        <taxon>Methanomada group</taxon>
        <taxon>Methanococci</taxon>
        <taxon>Methanococcales</taxon>
        <taxon>Methanococcaceae</taxon>
        <taxon>Methanococcus</taxon>
    </lineage>
</organism>
<name>A0A7J9S6N9_METMI</name>
<keyword evidence="1" id="KW-0812">Transmembrane</keyword>
<feature type="transmembrane region" description="Helical" evidence="1">
    <location>
        <begin position="76"/>
        <end position="93"/>
    </location>
</feature>
<dbReference type="EMBL" id="JACHEC010000003">
    <property type="protein sequence ID" value="MBB6402471.1"/>
    <property type="molecule type" value="Genomic_DNA"/>
</dbReference>
<dbReference type="AlphaFoldDB" id="A0A7J9S6N9"/>
<gene>
    <name evidence="2" type="ORF">HNP92_001793</name>
</gene>
<proteinExistence type="predicted"/>
<feature type="transmembrane region" description="Helical" evidence="1">
    <location>
        <begin position="31"/>
        <end position="51"/>
    </location>
</feature>
<comment type="caution">
    <text evidence="2">The sequence shown here is derived from an EMBL/GenBank/DDBJ whole genome shotgun (WGS) entry which is preliminary data.</text>
</comment>